<comment type="similarity">
    <text evidence="2">Belongs to the EamA transporter family.</text>
</comment>
<dbReference type="Pfam" id="PF00892">
    <property type="entry name" value="EamA"/>
    <property type="match status" value="1"/>
</dbReference>
<comment type="subcellular location">
    <subcellularLocation>
        <location evidence="1">Cell membrane</location>
        <topology evidence="1">Multi-pass membrane protein</topology>
    </subcellularLocation>
</comment>
<feature type="transmembrane region" description="Helical" evidence="7">
    <location>
        <begin position="37"/>
        <end position="54"/>
    </location>
</feature>
<evidence type="ECO:0000256" key="6">
    <source>
        <dbReference type="ARBA" id="ARBA00023136"/>
    </source>
</evidence>
<evidence type="ECO:0000256" key="3">
    <source>
        <dbReference type="ARBA" id="ARBA00022475"/>
    </source>
</evidence>
<keyword evidence="4 7" id="KW-0812">Transmembrane</keyword>
<sequence length="124" mass="14114">MKLNKETLGKLGLLITAIIWGSGFTFSAIALDYFTTFRIIAMRFSIAFVILLVLNYKQLKQINKTYLFKGEFIGSILFLAYFLQTTGLEYTTSSKKSFLTAVNVVLVPFIVWIVTVELQPLKEK</sequence>
<dbReference type="GO" id="GO:0005886">
    <property type="term" value="C:plasma membrane"/>
    <property type="evidence" value="ECO:0007669"/>
    <property type="project" value="UniProtKB-SubCell"/>
</dbReference>
<dbReference type="InterPro" id="IPR051258">
    <property type="entry name" value="Diverse_Substrate_Transporter"/>
</dbReference>
<evidence type="ECO:0000256" key="7">
    <source>
        <dbReference type="SAM" id="Phobius"/>
    </source>
</evidence>
<comment type="caution">
    <text evidence="9">The sequence shown here is derived from an EMBL/GenBank/DDBJ whole genome shotgun (WGS) entry which is preliminary data.</text>
</comment>
<dbReference type="EMBL" id="JAPRFR010000001">
    <property type="protein sequence ID" value="MCZ0725250.1"/>
    <property type="molecule type" value="Genomic_DNA"/>
</dbReference>
<feature type="transmembrane region" description="Helical" evidence="7">
    <location>
        <begin position="98"/>
        <end position="118"/>
    </location>
</feature>
<dbReference type="RefSeq" id="WP_268751574.1">
    <property type="nucleotide sequence ID" value="NZ_JAPRFQ010000001.1"/>
</dbReference>
<evidence type="ECO:0000256" key="5">
    <source>
        <dbReference type="ARBA" id="ARBA00022989"/>
    </source>
</evidence>
<dbReference type="PANTHER" id="PTHR42920">
    <property type="entry name" value="OS03G0707200 PROTEIN-RELATED"/>
    <property type="match status" value="1"/>
</dbReference>
<evidence type="ECO:0000259" key="8">
    <source>
        <dbReference type="Pfam" id="PF00892"/>
    </source>
</evidence>
<evidence type="ECO:0000313" key="10">
    <source>
        <dbReference type="Proteomes" id="UP001146670"/>
    </source>
</evidence>
<evidence type="ECO:0000256" key="4">
    <source>
        <dbReference type="ARBA" id="ARBA00022692"/>
    </source>
</evidence>
<organism evidence="9 10">
    <name type="scientific">Aerococcus kribbianus</name>
    <dbReference type="NCBI Taxonomy" id="2999064"/>
    <lineage>
        <taxon>Bacteria</taxon>
        <taxon>Bacillati</taxon>
        <taxon>Bacillota</taxon>
        <taxon>Bacilli</taxon>
        <taxon>Lactobacillales</taxon>
        <taxon>Aerococcaceae</taxon>
        <taxon>Aerococcus</taxon>
    </lineage>
</organism>
<feature type="transmembrane region" description="Helical" evidence="7">
    <location>
        <begin position="12"/>
        <end position="31"/>
    </location>
</feature>
<dbReference type="AlphaFoldDB" id="A0A9X3JFD4"/>
<keyword evidence="3" id="KW-1003">Cell membrane</keyword>
<reference evidence="9" key="1">
    <citation type="submission" date="2022-12" db="EMBL/GenBank/DDBJ databases">
        <title>Description and comparative metabolic analysis of Aerococcus sp. nov., isolated from the feces of a pig.</title>
        <authorList>
            <person name="Chang Y.-H."/>
        </authorList>
    </citation>
    <scope>NUCLEOTIDE SEQUENCE</scope>
    <source>
        <strain evidence="9">YH-aer222</strain>
    </source>
</reference>
<dbReference type="InterPro" id="IPR000620">
    <property type="entry name" value="EamA_dom"/>
</dbReference>
<dbReference type="Proteomes" id="UP001146670">
    <property type="component" value="Unassembled WGS sequence"/>
</dbReference>
<keyword evidence="5 7" id="KW-1133">Transmembrane helix</keyword>
<keyword evidence="10" id="KW-1185">Reference proteome</keyword>
<accession>A0A9X3JFD4</accession>
<keyword evidence="6 7" id="KW-0472">Membrane</keyword>
<evidence type="ECO:0000256" key="2">
    <source>
        <dbReference type="ARBA" id="ARBA00007362"/>
    </source>
</evidence>
<gene>
    <name evidence="9" type="ORF">OW157_01545</name>
</gene>
<evidence type="ECO:0000313" key="9">
    <source>
        <dbReference type="EMBL" id="MCZ0725250.1"/>
    </source>
</evidence>
<evidence type="ECO:0000256" key="1">
    <source>
        <dbReference type="ARBA" id="ARBA00004651"/>
    </source>
</evidence>
<feature type="domain" description="EamA" evidence="8">
    <location>
        <begin position="8"/>
        <end position="114"/>
    </location>
</feature>
<protein>
    <submittedName>
        <fullName evidence="9">DMT family transporter</fullName>
    </submittedName>
</protein>
<feature type="transmembrane region" description="Helical" evidence="7">
    <location>
        <begin position="66"/>
        <end position="83"/>
    </location>
</feature>
<dbReference type="PANTHER" id="PTHR42920:SF5">
    <property type="entry name" value="EAMA DOMAIN-CONTAINING PROTEIN"/>
    <property type="match status" value="1"/>
</dbReference>
<name>A0A9X3JFD4_9LACT</name>
<proteinExistence type="inferred from homology"/>